<evidence type="ECO:0000313" key="4">
    <source>
        <dbReference type="Proteomes" id="UP000544134"/>
    </source>
</evidence>
<name>A0A848IM97_9BURK</name>
<keyword evidence="4" id="KW-1185">Reference proteome</keyword>
<dbReference type="Proteomes" id="UP000544134">
    <property type="component" value="Unassembled WGS sequence"/>
</dbReference>
<feature type="signal peptide" evidence="2">
    <location>
        <begin position="1"/>
        <end position="24"/>
    </location>
</feature>
<accession>A0A848IM97</accession>
<evidence type="ECO:0000256" key="2">
    <source>
        <dbReference type="SAM" id="SignalP"/>
    </source>
</evidence>
<dbReference type="AlphaFoldDB" id="A0A848IM97"/>
<evidence type="ECO:0008006" key="5">
    <source>
        <dbReference type="Google" id="ProtNLM"/>
    </source>
</evidence>
<sequence>MNRLVFVVAAASAACISCIPPVFAQSDTTVPSSVLIHPSTTAFPSASIAQNFQYMNHPPPPPALASSVASTGGGRGHRHKQMSADSDTTGAASTEP</sequence>
<feature type="region of interest" description="Disordered" evidence="1">
    <location>
        <begin position="52"/>
        <end position="96"/>
    </location>
</feature>
<dbReference type="RefSeq" id="WP_169489055.1">
    <property type="nucleotide sequence ID" value="NZ_JABBGJ010000038.1"/>
</dbReference>
<proteinExistence type="predicted"/>
<dbReference type="EMBL" id="JABBGJ010000038">
    <property type="protein sequence ID" value="NMM02243.1"/>
    <property type="molecule type" value="Genomic_DNA"/>
</dbReference>
<evidence type="ECO:0000313" key="3">
    <source>
        <dbReference type="EMBL" id="NMM02243.1"/>
    </source>
</evidence>
<feature type="compositionally biased region" description="Polar residues" evidence="1">
    <location>
        <begin position="83"/>
        <end position="96"/>
    </location>
</feature>
<feature type="chain" id="PRO_5032800420" description="Lipoprotein" evidence="2">
    <location>
        <begin position="25"/>
        <end position="96"/>
    </location>
</feature>
<protein>
    <recommendedName>
        <fullName evidence="5">Lipoprotein</fullName>
    </recommendedName>
</protein>
<comment type="caution">
    <text evidence="3">The sequence shown here is derived from an EMBL/GenBank/DDBJ whole genome shotgun (WGS) entry which is preliminary data.</text>
</comment>
<reference evidence="3 4" key="1">
    <citation type="submission" date="2020-04" db="EMBL/GenBank/DDBJ databases">
        <title>Paraburkholderia sp. RP-4-7 isolated from soil.</title>
        <authorList>
            <person name="Dahal R.H."/>
        </authorList>
    </citation>
    <scope>NUCLEOTIDE SEQUENCE [LARGE SCALE GENOMIC DNA]</scope>
    <source>
        <strain evidence="3 4">RP-4-7</strain>
    </source>
</reference>
<keyword evidence="2" id="KW-0732">Signal</keyword>
<organism evidence="3 4">
    <name type="scientific">Paraburkholderia polaris</name>
    <dbReference type="NCBI Taxonomy" id="2728848"/>
    <lineage>
        <taxon>Bacteria</taxon>
        <taxon>Pseudomonadati</taxon>
        <taxon>Pseudomonadota</taxon>
        <taxon>Betaproteobacteria</taxon>
        <taxon>Burkholderiales</taxon>
        <taxon>Burkholderiaceae</taxon>
        <taxon>Paraburkholderia</taxon>
    </lineage>
</organism>
<dbReference type="PROSITE" id="PS51257">
    <property type="entry name" value="PROKAR_LIPOPROTEIN"/>
    <property type="match status" value="1"/>
</dbReference>
<gene>
    <name evidence="3" type="ORF">HHL24_30500</name>
</gene>
<evidence type="ECO:0000256" key="1">
    <source>
        <dbReference type="SAM" id="MobiDB-lite"/>
    </source>
</evidence>